<dbReference type="Proteomes" id="UP000830167">
    <property type="component" value="Chromosome"/>
</dbReference>
<keyword evidence="3" id="KW-1003">Cell membrane</keyword>
<keyword evidence="6 7" id="KW-0472">Membrane</keyword>
<dbReference type="PANTHER" id="PTHR30151">
    <property type="entry name" value="ALKANE SULFONATE ABC TRANSPORTER-RELATED, MEMBRANE SUBUNIT"/>
    <property type="match status" value="1"/>
</dbReference>
<evidence type="ECO:0000256" key="5">
    <source>
        <dbReference type="ARBA" id="ARBA00022989"/>
    </source>
</evidence>
<reference evidence="9" key="1">
    <citation type="submission" date="2021-12" db="EMBL/GenBank/DDBJ databases">
        <title>Alicyclobacillaceae gen. nov., sp. nov., isolated from chalcocite enrichment system.</title>
        <authorList>
            <person name="Jiang Z."/>
        </authorList>
    </citation>
    <scope>NUCLEOTIDE SEQUENCE</scope>
    <source>
        <strain evidence="9">MYW30-H2</strain>
    </source>
</reference>
<keyword evidence="4 7" id="KW-0812">Transmembrane</keyword>
<evidence type="ECO:0000256" key="4">
    <source>
        <dbReference type="ARBA" id="ARBA00022692"/>
    </source>
</evidence>
<dbReference type="Gene3D" id="1.10.3720.10">
    <property type="entry name" value="MetI-like"/>
    <property type="match status" value="1"/>
</dbReference>
<evidence type="ECO:0000256" key="2">
    <source>
        <dbReference type="ARBA" id="ARBA00022448"/>
    </source>
</evidence>
<dbReference type="CDD" id="cd06261">
    <property type="entry name" value="TM_PBP2"/>
    <property type="match status" value="1"/>
</dbReference>
<feature type="transmembrane region" description="Helical" evidence="7">
    <location>
        <begin position="92"/>
        <end position="113"/>
    </location>
</feature>
<protein>
    <submittedName>
        <fullName evidence="9">ABC transporter permease</fullName>
    </submittedName>
</protein>
<dbReference type="Pfam" id="PF00528">
    <property type="entry name" value="BPD_transp_1"/>
    <property type="match status" value="1"/>
</dbReference>
<gene>
    <name evidence="9" type="ORF">LSG31_16905</name>
</gene>
<proteinExistence type="inferred from homology"/>
<dbReference type="RefSeq" id="WP_347436240.1">
    <property type="nucleotide sequence ID" value="NZ_CP089291.1"/>
</dbReference>
<dbReference type="InterPro" id="IPR035906">
    <property type="entry name" value="MetI-like_sf"/>
</dbReference>
<comment type="similarity">
    <text evidence="7">Belongs to the binding-protein-dependent transport system permease family.</text>
</comment>
<organism evidence="9 10">
    <name type="scientific">Fodinisporobacter ferrooxydans</name>
    <dbReference type="NCBI Taxonomy" id="2901836"/>
    <lineage>
        <taxon>Bacteria</taxon>
        <taxon>Bacillati</taxon>
        <taxon>Bacillota</taxon>
        <taxon>Bacilli</taxon>
        <taxon>Bacillales</taxon>
        <taxon>Alicyclobacillaceae</taxon>
        <taxon>Fodinisporobacter</taxon>
    </lineage>
</organism>
<evidence type="ECO:0000256" key="1">
    <source>
        <dbReference type="ARBA" id="ARBA00004651"/>
    </source>
</evidence>
<dbReference type="EMBL" id="CP089291">
    <property type="protein sequence ID" value="UOF89550.1"/>
    <property type="molecule type" value="Genomic_DNA"/>
</dbReference>
<evidence type="ECO:0000313" key="9">
    <source>
        <dbReference type="EMBL" id="UOF89550.1"/>
    </source>
</evidence>
<dbReference type="InterPro" id="IPR000515">
    <property type="entry name" value="MetI-like"/>
</dbReference>
<keyword evidence="5 7" id="KW-1133">Transmembrane helix</keyword>
<dbReference type="PROSITE" id="PS50928">
    <property type="entry name" value="ABC_TM1"/>
    <property type="match status" value="1"/>
</dbReference>
<feature type="transmembrane region" description="Helical" evidence="7">
    <location>
        <begin position="125"/>
        <end position="142"/>
    </location>
</feature>
<feature type="transmembrane region" description="Helical" evidence="7">
    <location>
        <begin position="245"/>
        <end position="265"/>
    </location>
</feature>
<feature type="transmembrane region" description="Helical" evidence="7">
    <location>
        <begin position="212"/>
        <end position="233"/>
    </location>
</feature>
<feature type="transmembrane region" description="Helical" evidence="7">
    <location>
        <begin position="149"/>
        <end position="168"/>
    </location>
</feature>
<dbReference type="PANTHER" id="PTHR30151:SF38">
    <property type="entry name" value="ALIPHATIC SULFONATES TRANSPORT PERMEASE PROTEIN SSUC-RELATED"/>
    <property type="match status" value="1"/>
</dbReference>
<accession>A0ABY4CNW3</accession>
<evidence type="ECO:0000256" key="3">
    <source>
        <dbReference type="ARBA" id="ARBA00022475"/>
    </source>
</evidence>
<name>A0ABY4CNW3_9BACL</name>
<comment type="subcellular location">
    <subcellularLocation>
        <location evidence="1 7">Cell membrane</location>
        <topology evidence="1 7">Multi-pass membrane protein</topology>
    </subcellularLocation>
</comment>
<evidence type="ECO:0000313" key="10">
    <source>
        <dbReference type="Proteomes" id="UP000830167"/>
    </source>
</evidence>
<sequence length="276" mass="30328">MTSTTMQKIITIHGLQAESLHMGLNPQQRQRLLAVGSPLALLCIWQLLDVLGWIDSKDFPAPSTILFTMYDHLLSGALWVDIKASLYRISLGFLFGAVPGIIIGLSVGLFPVVRRIVEPLVYSTYSIPKLAILPLLMLIFGLGETEKIILIALGVVYPVLINTSAGVLELDSRYLDVAKNFGASKLDYYRTVAIPGAIPMMFTGLKIGVAEALLLIVAAEMVGAQSGIGYRIWMSYEVYDMPTMFVSFLLMSALGYILSVLVDELETLIVPWKQKS</sequence>
<keyword evidence="2 7" id="KW-0813">Transport</keyword>
<evidence type="ECO:0000259" key="8">
    <source>
        <dbReference type="PROSITE" id="PS50928"/>
    </source>
</evidence>
<feature type="domain" description="ABC transmembrane type-1" evidence="8">
    <location>
        <begin position="82"/>
        <end position="262"/>
    </location>
</feature>
<keyword evidence="10" id="KW-1185">Reference proteome</keyword>
<feature type="transmembrane region" description="Helical" evidence="7">
    <location>
        <begin position="32"/>
        <end position="54"/>
    </location>
</feature>
<dbReference type="SUPFAM" id="SSF161098">
    <property type="entry name" value="MetI-like"/>
    <property type="match status" value="1"/>
</dbReference>
<evidence type="ECO:0000256" key="6">
    <source>
        <dbReference type="ARBA" id="ARBA00023136"/>
    </source>
</evidence>
<evidence type="ECO:0000256" key="7">
    <source>
        <dbReference type="RuleBase" id="RU363032"/>
    </source>
</evidence>